<gene>
    <name evidence="2" type="ORF">Vbra_13703</name>
</gene>
<dbReference type="InParanoid" id="A0A0G4EVD7"/>
<organism evidence="2 3">
    <name type="scientific">Vitrella brassicaformis (strain CCMP3155)</name>
    <dbReference type="NCBI Taxonomy" id="1169540"/>
    <lineage>
        <taxon>Eukaryota</taxon>
        <taxon>Sar</taxon>
        <taxon>Alveolata</taxon>
        <taxon>Colpodellida</taxon>
        <taxon>Vitrellaceae</taxon>
        <taxon>Vitrella</taxon>
    </lineage>
</organism>
<evidence type="ECO:0000313" key="3">
    <source>
        <dbReference type="Proteomes" id="UP000041254"/>
    </source>
</evidence>
<protein>
    <submittedName>
        <fullName evidence="2">Uncharacterized protein</fullName>
    </submittedName>
</protein>
<dbReference type="Proteomes" id="UP000041254">
    <property type="component" value="Unassembled WGS sequence"/>
</dbReference>
<evidence type="ECO:0000313" key="2">
    <source>
        <dbReference type="EMBL" id="CEM02586.1"/>
    </source>
</evidence>
<accession>A0A0G4EVD7</accession>
<reference evidence="2 3" key="1">
    <citation type="submission" date="2014-11" db="EMBL/GenBank/DDBJ databases">
        <authorList>
            <person name="Zhu J."/>
            <person name="Qi W."/>
            <person name="Song R."/>
        </authorList>
    </citation>
    <scope>NUCLEOTIDE SEQUENCE [LARGE SCALE GENOMIC DNA]</scope>
</reference>
<keyword evidence="3" id="KW-1185">Reference proteome</keyword>
<dbReference type="VEuPathDB" id="CryptoDB:Vbra_13703"/>
<dbReference type="EMBL" id="CDMY01000330">
    <property type="protein sequence ID" value="CEM02586.1"/>
    <property type="molecule type" value="Genomic_DNA"/>
</dbReference>
<feature type="region of interest" description="Disordered" evidence="1">
    <location>
        <begin position="88"/>
        <end position="159"/>
    </location>
</feature>
<name>A0A0G4EVD7_VITBC</name>
<dbReference type="AlphaFoldDB" id="A0A0G4EVD7"/>
<sequence length="159" mass="17420">MDSSYQAALLSFFVAVLSLCFVLGTLTFVAQPNRDDIIGIKQTLRLMVDVDSATWQRTRDEILSDNSTSVREKVIMIEAMDDVVKEVRQRVGSKDRKHLKGSTSPKQEKKPAAMMNERTTGHRRDTGSESVVHVDGQAQNGVHGTEAADGASQATRVSG</sequence>
<proteinExistence type="predicted"/>
<evidence type="ECO:0000256" key="1">
    <source>
        <dbReference type="SAM" id="MobiDB-lite"/>
    </source>
</evidence>